<reference evidence="4" key="1">
    <citation type="submission" date="2024-05" db="EMBL/GenBank/DDBJ databases">
        <authorList>
            <person name="Luo Y.-C."/>
            <person name="Nicholds J."/>
            <person name="Mortimer T."/>
            <person name="Maboni G."/>
        </authorList>
    </citation>
    <scope>NUCLEOTIDE SEQUENCE</scope>
    <source>
        <strain evidence="4">140124</strain>
        <strain evidence="3">145849</strain>
        <strain evidence="2">145850</strain>
        <strain evidence="1">145852</strain>
    </source>
</reference>
<dbReference type="EMBL" id="CP158261">
    <property type="protein sequence ID" value="XDJ67496.1"/>
    <property type="molecule type" value="Genomic_DNA"/>
</dbReference>
<evidence type="ECO:0000313" key="3">
    <source>
        <dbReference type="EMBL" id="XDJ67496.1"/>
    </source>
</evidence>
<accession>A0AB39G213</accession>
<evidence type="ECO:0000313" key="1">
    <source>
        <dbReference type="EMBL" id="XDJ61012.1"/>
    </source>
</evidence>
<name>A0AB39G213_9BURK</name>
<dbReference type="EMBL" id="CP158268">
    <property type="protein sequence ID" value="XDJ84970.1"/>
    <property type="molecule type" value="Genomic_DNA"/>
</dbReference>
<organism evidence="4">
    <name type="scientific">Castellaniella ginsengisoli</name>
    <dbReference type="NCBI Taxonomy" id="546114"/>
    <lineage>
        <taxon>Bacteria</taxon>
        <taxon>Pseudomonadati</taxon>
        <taxon>Pseudomonadota</taxon>
        <taxon>Betaproteobacteria</taxon>
        <taxon>Burkholderiales</taxon>
        <taxon>Alcaligenaceae</taxon>
        <taxon>Castellaniella</taxon>
    </lineage>
</organism>
<sequence length="87" mass="9726">MPVTMTWPTEDHKIVSPPGRKEKSLVQIGSVCFTSCRSYFDPLLQLGWLSLNFAVANQLKKPTCGHIQIADLSNKIHSINMVIEEDA</sequence>
<gene>
    <name evidence="3" type="ORF">ABRY91_05590</name>
    <name evidence="1" type="ORF">ABRY92_13780</name>
    <name evidence="2" type="ORF">ABRZ03_03220</name>
    <name evidence="4" type="ORF">ABRZ08_12310</name>
</gene>
<evidence type="ECO:0000313" key="4">
    <source>
        <dbReference type="EMBL" id="XDJ84970.1"/>
    </source>
</evidence>
<dbReference type="EMBL" id="CP158259">
    <property type="protein sequence ID" value="XDJ61012.1"/>
    <property type="molecule type" value="Genomic_DNA"/>
</dbReference>
<protein>
    <submittedName>
        <fullName evidence="4">Uncharacterized protein</fullName>
    </submittedName>
</protein>
<dbReference type="EMBL" id="CP158260">
    <property type="protein sequence ID" value="XDJ64373.1"/>
    <property type="molecule type" value="Genomic_DNA"/>
</dbReference>
<proteinExistence type="predicted"/>
<evidence type="ECO:0000313" key="2">
    <source>
        <dbReference type="EMBL" id="XDJ64373.1"/>
    </source>
</evidence>
<dbReference type="AlphaFoldDB" id="A0AB39G213"/>
<dbReference type="RefSeq" id="WP_368641631.1">
    <property type="nucleotide sequence ID" value="NZ_CP158259.1"/>
</dbReference>